<dbReference type="RefSeq" id="WP_157683504.1">
    <property type="nucleotide sequence ID" value="NZ_LT629772.1"/>
</dbReference>
<keyword evidence="7" id="KW-1185">Reference proteome</keyword>
<reference evidence="6 7" key="1">
    <citation type="submission" date="2016-10" db="EMBL/GenBank/DDBJ databases">
        <authorList>
            <person name="de Groot N.N."/>
        </authorList>
    </citation>
    <scope>NUCLEOTIDE SEQUENCE [LARGE SCALE GENOMIC DNA]</scope>
    <source>
        <strain evidence="6 7">DSM 21800</strain>
    </source>
</reference>
<dbReference type="Gene3D" id="1.10.10.10">
    <property type="entry name" value="Winged helix-like DNA-binding domain superfamily/Winged helix DNA-binding domain"/>
    <property type="match status" value="1"/>
</dbReference>
<dbReference type="EMBL" id="LT629772">
    <property type="protein sequence ID" value="SDS85160.1"/>
    <property type="molecule type" value="Genomic_DNA"/>
</dbReference>
<dbReference type="InterPro" id="IPR051054">
    <property type="entry name" value="SorC_transcr_regulators"/>
</dbReference>
<sequence length="323" mass="34341">MPARPARLAEAQAENAALILEVAQDYFLRDRSKVAIAERTGLSRWQIARLLEEAKAKGIVSIEVGDPGRLDAELAERLADTLGIDAAVVVGRSQRLQIAPTVDTLAVALAEHLTDRIRPGDRLGLAWSQVIEAMPRHLHRLSPCDVVQLCGAITYPGDRLGSVEVIREVARTAEGTAYPIYAPLYAPDPATARALSDQPDIRDVLERARQVDVAVVGIGTWTPEGSSLYPVLPPPLARRAAVAGACGGVAGRVFDAAGRPVSDKIDARVIGLTADELRAIPAVIATSHGAHRADAVIAAVRAGFVQTLLVDESLATAIVDRLR</sequence>
<evidence type="ECO:0000259" key="5">
    <source>
        <dbReference type="Pfam" id="PF04198"/>
    </source>
</evidence>
<dbReference type="InterPro" id="IPR007324">
    <property type="entry name" value="Sugar-bd_dom_put"/>
</dbReference>
<dbReference type="GO" id="GO:0030246">
    <property type="term" value="F:carbohydrate binding"/>
    <property type="evidence" value="ECO:0007669"/>
    <property type="project" value="InterPro"/>
</dbReference>
<dbReference type="Gene3D" id="3.40.50.1360">
    <property type="match status" value="1"/>
</dbReference>
<evidence type="ECO:0000256" key="3">
    <source>
        <dbReference type="ARBA" id="ARBA00023125"/>
    </source>
</evidence>
<dbReference type="SUPFAM" id="SSF100950">
    <property type="entry name" value="NagB/RpiA/CoA transferase-like"/>
    <property type="match status" value="1"/>
</dbReference>
<comment type="similarity">
    <text evidence="1">Belongs to the SorC transcriptional regulatory family.</text>
</comment>
<protein>
    <submittedName>
        <fullName evidence="6">DNA-binding transcriptional regulator LsrR, DeoR family</fullName>
    </submittedName>
</protein>
<gene>
    <name evidence="6" type="ORF">SAMN04489812_3248</name>
</gene>
<dbReference type="STRING" id="630515.SAMN04489812_3248"/>
<proteinExistence type="inferred from homology"/>
<accession>A0A1H1VKV9</accession>
<evidence type="ECO:0000256" key="1">
    <source>
        <dbReference type="ARBA" id="ARBA00010466"/>
    </source>
</evidence>
<name>A0A1H1VKV9_9ACTN</name>
<keyword evidence="4" id="KW-0804">Transcription</keyword>
<feature type="domain" description="Sugar-binding" evidence="5">
    <location>
        <begin position="71"/>
        <end position="319"/>
    </location>
</feature>
<dbReference type="PANTHER" id="PTHR34294:SF1">
    <property type="entry name" value="TRANSCRIPTIONAL REGULATOR LSRR"/>
    <property type="match status" value="1"/>
</dbReference>
<dbReference type="PANTHER" id="PTHR34294">
    <property type="entry name" value="TRANSCRIPTIONAL REGULATOR-RELATED"/>
    <property type="match status" value="1"/>
</dbReference>
<dbReference type="InterPro" id="IPR037171">
    <property type="entry name" value="NagB/RpiA_transferase-like"/>
</dbReference>
<evidence type="ECO:0000313" key="6">
    <source>
        <dbReference type="EMBL" id="SDS85160.1"/>
    </source>
</evidence>
<keyword evidence="3 6" id="KW-0238">DNA-binding</keyword>
<evidence type="ECO:0000256" key="2">
    <source>
        <dbReference type="ARBA" id="ARBA00023015"/>
    </source>
</evidence>
<dbReference type="Pfam" id="PF04198">
    <property type="entry name" value="Sugar-bind"/>
    <property type="match status" value="1"/>
</dbReference>
<dbReference type="InterPro" id="IPR036388">
    <property type="entry name" value="WH-like_DNA-bd_sf"/>
</dbReference>
<dbReference type="Proteomes" id="UP000199103">
    <property type="component" value="Chromosome I"/>
</dbReference>
<dbReference type="AlphaFoldDB" id="A0A1H1VKV9"/>
<evidence type="ECO:0000313" key="7">
    <source>
        <dbReference type="Proteomes" id="UP000199103"/>
    </source>
</evidence>
<keyword evidence="2" id="KW-0805">Transcription regulation</keyword>
<dbReference type="OrthoDB" id="186585at2"/>
<dbReference type="GO" id="GO:0003677">
    <property type="term" value="F:DNA binding"/>
    <property type="evidence" value="ECO:0007669"/>
    <property type="project" value="UniProtKB-KW"/>
</dbReference>
<organism evidence="6 7">
    <name type="scientific">Microlunatus soli</name>
    <dbReference type="NCBI Taxonomy" id="630515"/>
    <lineage>
        <taxon>Bacteria</taxon>
        <taxon>Bacillati</taxon>
        <taxon>Actinomycetota</taxon>
        <taxon>Actinomycetes</taxon>
        <taxon>Propionibacteriales</taxon>
        <taxon>Propionibacteriaceae</taxon>
        <taxon>Microlunatus</taxon>
    </lineage>
</organism>
<evidence type="ECO:0000256" key="4">
    <source>
        <dbReference type="ARBA" id="ARBA00023163"/>
    </source>
</evidence>